<keyword evidence="7 22" id="KW-0645">Protease</keyword>
<comment type="caution">
    <text evidence="22">The sequence shown here is derived from an EMBL/GenBank/DDBJ whole genome shotgun (WGS) entry which is preliminary data.</text>
</comment>
<dbReference type="Gene3D" id="1.20.58.760">
    <property type="entry name" value="Peptidase M41"/>
    <property type="match status" value="1"/>
</dbReference>
<evidence type="ECO:0000256" key="14">
    <source>
        <dbReference type="ARBA" id="ARBA00022946"/>
    </source>
</evidence>
<accession>A0A0K9PVZ9</accession>
<dbReference type="OMA" id="EYLRPTI"/>
<dbReference type="GO" id="GO:0016887">
    <property type="term" value="F:ATP hydrolysis activity"/>
    <property type="evidence" value="ECO:0007669"/>
    <property type="project" value="InterPro"/>
</dbReference>
<evidence type="ECO:0000256" key="19">
    <source>
        <dbReference type="ARBA" id="ARBA00060401"/>
    </source>
</evidence>
<keyword evidence="18" id="KW-0472">Membrane</keyword>
<evidence type="ECO:0000313" key="23">
    <source>
        <dbReference type="Proteomes" id="UP000036987"/>
    </source>
</evidence>
<keyword evidence="9" id="KW-0479">Metal-binding</keyword>
<dbReference type="PANTHER" id="PTHR23076">
    <property type="entry name" value="METALLOPROTEASE M41 FTSH"/>
    <property type="match status" value="1"/>
</dbReference>
<evidence type="ECO:0000256" key="7">
    <source>
        <dbReference type="ARBA" id="ARBA00022670"/>
    </source>
</evidence>
<dbReference type="AlphaFoldDB" id="A0A0K9PVZ9"/>
<evidence type="ECO:0000256" key="9">
    <source>
        <dbReference type="ARBA" id="ARBA00022723"/>
    </source>
</evidence>
<dbReference type="FunFam" id="3.40.50.300:FF:000352">
    <property type="entry name" value="ATP-dependent zinc metalloprotease FTSH 7, chloroplastic"/>
    <property type="match status" value="1"/>
</dbReference>
<comment type="subcellular location">
    <subcellularLocation>
        <location evidence="19">Plastid</location>
        <location evidence="19">Chloroplast thylakoid membrane</location>
        <topology evidence="19">Multi-pass membrane protein</topology>
        <orientation evidence="19">Stromal side</orientation>
    </subcellularLocation>
</comment>
<evidence type="ECO:0000256" key="10">
    <source>
        <dbReference type="ARBA" id="ARBA00022741"/>
    </source>
</evidence>
<dbReference type="Pfam" id="PF00004">
    <property type="entry name" value="AAA"/>
    <property type="match status" value="1"/>
</dbReference>
<evidence type="ECO:0000256" key="11">
    <source>
        <dbReference type="ARBA" id="ARBA00022801"/>
    </source>
</evidence>
<evidence type="ECO:0000256" key="16">
    <source>
        <dbReference type="ARBA" id="ARBA00023049"/>
    </source>
</evidence>
<evidence type="ECO:0000256" key="20">
    <source>
        <dbReference type="SAM" id="MobiDB-lite"/>
    </source>
</evidence>
<evidence type="ECO:0000256" key="17">
    <source>
        <dbReference type="ARBA" id="ARBA00023078"/>
    </source>
</evidence>
<comment type="function">
    <text evidence="2">Probable ATP-dependent zinc metallopeptidase.</text>
</comment>
<dbReference type="InterPro" id="IPR037219">
    <property type="entry name" value="Peptidase_M41-like"/>
</dbReference>
<gene>
    <name evidence="22" type="ORF">ZOSMA_164G00190</name>
</gene>
<evidence type="ECO:0000259" key="21">
    <source>
        <dbReference type="SMART" id="SM00382"/>
    </source>
</evidence>
<dbReference type="HAMAP" id="MF_01458">
    <property type="entry name" value="FtsH"/>
    <property type="match status" value="1"/>
</dbReference>
<dbReference type="GO" id="GO:0046872">
    <property type="term" value="F:metal ion binding"/>
    <property type="evidence" value="ECO:0007669"/>
    <property type="project" value="UniProtKB-KW"/>
</dbReference>
<keyword evidence="14" id="KW-0809">Transit peptide</keyword>
<keyword evidence="8" id="KW-0812">Transmembrane</keyword>
<keyword evidence="17" id="KW-0793">Thylakoid</keyword>
<evidence type="ECO:0000256" key="4">
    <source>
        <dbReference type="ARBA" id="ARBA00010550"/>
    </source>
</evidence>
<keyword evidence="10" id="KW-0547">Nucleotide-binding</keyword>
<protein>
    <submittedName>
        <fullName evidence="22">ATP-dependent zinc metalloprotease FTSH 7, chloroplastic</fullName>
    </submittedName>
</protein>
<dbReference type="Gene3D" id="1.10.8.60">
    <property type="match status" value="1"/>
</dbReference>
<keyword evidence="5" id="KW-0150">Chloroplast</keyword>
<reference evidence="23" key="1">
    <citation type="journal article" date="2016" name="Nature">
        <title>The genome of the seagrass Zostera marina reveals angiosperm adaptation to the sea.</title>
        <authorList>
            <person name="Olsen J.L."/>
            <person name="Rouze P."/>
            <person name="Verhelst B."/>
            <person name="Lin Y.-C."/>
            <person name="Bayer T."/>
            <person name="Collen J."/>
            <person name="Dattolo E."/>
            <person name="De Paoli E."/>
            <person name="Dittami S."/>
            <person name="Maumus F."/>
            <person name="Michel G."/>
            <person name="Kersting A."/>
            <person name="Lauritano C."/>
            <person name="Lohaus R."/>
            <person name="Toepel M."/>
            <person name="Tonon T."/>
            <person name="Vanneste K."/>
            <person name="Amirebrahimi M."/>
            <person name="Brakel J."/>
            <person name="Bostroem C."/>
            <person name="Chovatia M."/>
            <person name="Grimwood J."/>
            <person name="Jenkins J.W."/>
            <person name="Jueterbock A."/>
            <person name="Mraz A."/>
            <person name="Stam W.T."/>
            <person name="Tice H."/>
            <person name="Bornberg-Bauer E."/>
            <person name="Green P.J."/>
            <person name="Pearson G.A."/>
            <person name="Procaccini G."/>
            <person name="Duarte C.M."/>
            <person name="Schmutz J."/>
            <person name="Reusch T.B.H."/>
            <person name="Van de Peer Y."/>
        </authorList>
    </citation>
    <scope>NUCLEOTIDE SEQUENCE [LARGE SCALE GENOMIC DNA]</scope>
    <source>
        <strain evidence="23">cv. Finnish</strain>
    </source>
</reference>
<dbReference type="Proteomes" id="UP000036987">
    <property type="component" value="Unassembled WGS sequence"/>
</dbReference>
<dbReference type="PANTHER" id="PTHR23076:SF49">
    <property type="entry name" value="ATP-DEPENDENT ZINC METALLOPROTEASE FTSH 7, CHLOROPLASTIC"/>
    <property type="match status" value="1"/>
</dbReference>
<dbReference type="InterPro" id="IPR041569">
    <property type="entry name" value="AAA_lid_3"/>
</dbReference>
<dbReference type="FunFam" id="1.20.58.760:FF:000006">
    <property type="entry name" value="ATP-dependent zinc metalloprotease FTSH 7, chloroplastic"/>
    <property type="match status" value="1"/>
</dbReference>
<feature type="region of interest" description="Disordered" evidence="20">
    <location>
        <begin position="84"/>
        <end position="143"/>
    </location>
</feature>
<dbReference type="Gene3D" id="3.40.50.300">
    <property type="entry name" value="P-loop containing nucleotide triphosphate hydrolases"/>
    <property type="match status" value="1"/>
</dbReference>
<evidence type="ECO:0000256" key="12">
    <source>
        <dbReference type="ARBA" id="ARBA00022833"/>
    </source>
</evidence>
<keyword evidence="13" id="KW-0067">ATP-binding</keyword>
<evidence type="ECO:0000256" key="6">
    <source>
        <dbReference type="ARBA" id="ARBA00022640"/>
    </source>
</evidence>
<dbReference type="CDD" id="cd19501">
    <property type="entry name" value="RecA-like_FtsH"/>
    <property type="match status" value="1"/>
</dbReference>
<dbReference type="SMART" id="SM00382">
    <property type="entry name" value="AAA"/>
    <property type="match status" value="1"/>
</dbReference>
<dbReference type="InterPro" id="IPR003959">
    <property type="entry name" value="ATPase_AAA_core"/>
</dbReference>
<dbReference type="FunFam" id="1.10.8.60:FF:000001">
    <property type="entry name" value="ATP-dependent zinc metalloprotease FtsH"/>
    <property type="match status" value="1"/>
</dbReference>
<dbReference type="Pfam" id="PF17862">
    <property type="entry name" value="AAA_lid_3"/>
    <property type="match status" value="1"/>
</dbReference>
<organism evidence="22 23">
    <name type="scientific">Zostera marina</name>
    <name type="common">Eelgrass</name>
    <dbReference type="NCBI Taxonomy" id="29655"/>
    <lineage>
        <taxon>Eukaryota</taxon>
        <taxon>Viridiplantae</taxon>
        <taxon>Streptophyta</taxon>
        <taxon>Embryophyta</taxon>
        <taxon>Tracheophyta</taxon>
        <taxon>Spermatophyta</taxon>
        <taxon>Magnoliopsida</taxon>
        <taxon>Liliopsida</taxon>
        <taxon>Zosteraceae</taxon>
        <taxon>Zostera</taxon>
    </lineage>
</organism>
<evidence type="ECO:0000256" key="8">
    <source>
        <dbReference type="ARBA" id="ARBA00022692"/>
    </source>
</evidence>
<keyword evidence="16 22" id="KW-0482">Metalloprotease</keyword>
<evidence type="ECO:0000256" key="15">
    <source>
        <dbReference type="ARBA" id="ARBA00022989"/>
    </source>
</evidence>
<keyword evidence="15" id="KW-1133">Transmembrane helix</keyword>
<dbReference type="InterPro" id="IPR000642">
    <property type="entry name" value="Peptidase_M41"/>
</dbReference>
<proteinExistence type="inferred from homology"/>
<comment type="similarity">
    <text evidence="4">In the N-terminal section; belongs to the AAA ATPase family.</text>
</comment>
<evidence type="ECO:0000256" key="3">
    <source>
        <dbReference type="ARBA" id="ARBA00010044"/>
    </source>
</evidence>
<evidence type="ECO:0000256" key="2">
    <source>
        <dbReference type="ARBA" id="ARBA00003497"/>
    </source>
</evidence>
<dbReference type="OrthoDB" id="1413014at2759"/>
<dbReference type="Pfam" id="PF01434">
    <property type="entry name" value="Peptidase_M41"/>
    <property type="match status" value="1"/>
</dbReference>
<dbReference type="InterPro" id="IPR027417">
    <property type="entry name" value="P-loop_NTPase"/>
</dbReference>
<evidence type="ECO:0000256" key="5">
    <source>
        <dbReference type="ARBA" id="ARBA00022528"/>
    </source>
</evidence>
<sequence>MSIETLHPLLQPNCSHTSSSSILLFSRHRSTRLYFEFPHLCRNSLYNHHRSTVFHSHHLITHKFDVSDFFTVNTRCHRIVVNSSCQQDQEEENKEKSNNNDTNANNKPPHHISTNDDTVPTSFSSPTEDANPPPKSKKENKWKKRKWEWKPLVQAQEVGTLLFQLGIVLFAMRLLRPGLPLPGSEPKVSTSYVSVPFSDFLTRINNDHVRKAEIDGVHIMFRLRDLESAGSASLEPEATTVTVKSHDPDSLLGAVPSTKRIIYTTTRPTDIKTPYDKMLENEVEFGSPDKRSGGFLQSALAALFYIAVLAAFLQRFPINFSQNTAGQLRSRKASGSGRSKESEHTDIITFSDVAGVDEAKEELEEIVEFLRNPDRYVRLGARPPRGVLLVGLPGTGKTLLAKAVAGEADVPFISCSASEFVELYVGMGASRVRDLFAKAKKEAPSIIFIDEIDAVAKSRDGRYRIVSNDEREQTLNQLLTEMDGFDSNSAVIVLGATNRADVLDPALRRPGRFDRVVMVETPDKLGREAILQVHISQKELPLGKDVNLTDIATMTTGFTGADLANLVNEAALLAGRLNKVIVEKIDFIQAVERSIAGIEKKHAKLQGNEKAVVARHEAGHAVVGTAVAILLSGQPHVEKLSILPRSGGALGFTYTPPTTEDRYLLFVDELRGRLVTLLGGRAAEEVVYAGRVSTGALDDIRRATDMAYKAVAEYGLNQNIGPVSMSTISGGGFDDSGGGGPWSRDQGRLVDMVQGEVRSLLHSALAVALSVVRANPTVLEGLGAYLEEKEKVEGAELQEWLKLVVAPTELSIFISGKNEKLLQSE</sequence>
<dbReference type="STRING" id="29655.A0A0K9PVZ9"/>
<feature type="domain" description="AAA+ ATPase" evidence="21">
    <location>
        <begin position="383"/>
        <end position="523"/>
    </location>
</feature>
<dbReference type="SUPFAM" id="SSF52540">
    <property type="entry name" value="P-loop containing nucleoside triphosphate hydrolases"/>
    <property type="match status" value="1"/>
</dbReference>
<dbReference type="GO" id="GO:0009535">
    <property type="term" value="C:chloroplast thylakoid membrane"/>
    <property type="evidence" value="ECO:0000318"/>
    <property type="project" value="GO_Central"/>
</dbReference>
<keyword evidence="6" id="KW-0934">Plastid</keyword>
<dbReference type="EMBL" id="LFYR01000631">
    <property type="protein sequence ID" value="KMZ72437.1"/>
    <property type="molecule type" value="Genomic_DNA"/>
</dbReference>
<evidence type="ECO:0000313" key="22">
    <source>
        <dbReference type="EMBL" id="KMZ72437.1"/>
    </source>
</evidence>
<dbReference type="PROSITE" id="PS00674">
    <property type="entry name" value="AAA"/>
    <property type="match status" value="1"/>
</dbReference>
<keyword evidence="23" id="KW-1185">Reference proteome</keyword>
<dbReference type="InterPro" id="IPR003593">
    <property type="entry name" value="AAA+_ATPase"/>
</dbReference>
<dbReference type="GO" id="GO:0005524">
    <property type="term" value="F:ATP binding"/>
    <property type="evidence" value="ECO:0007669"/>
    <property type="project" value="UniProtKB-KW"/>
</dbReference>
<dbReference type="InterPro" id="IPR003960">
    <property type="entry name" value="ATPase_AAA_CS"/>
</dbReference>
<dbReference type="GO" id="GO:0004176">
    <property type="term" value="F:ATP-dependent peptidase activity"/>
    <property type="evidence" value="ECO:0000318"/>
    <property type="project" value="GO_Central"/>
</dbReference>
<feature type="compositionally biased region" description="Polar residues" evidence="20">
    <location>
        <begin position="115"/>
        <end position="128"/>
    </location>
</feature>
<dbReference type="SUPFAM" id="SSF140990">
    <property type="entry name" value="FtsH protease domain-like"/>
    <property type="match status" value="1"/>
</dbReference>
<comment type="cofactor">
    <cofactor evidence="1">
        <name>Zn(2+)</name>
        <dbReference type="ChEBI" id="CHEBI:29105"/>
    </cofactor>
</comment>
<comment type="similarity">
    <text evidence="3">In the C-terminal section; belongs to the peptidase M41 family.</text>
</comment>
<name>A0A0K9PVZ9_ZOSMR</name>
<evidence type="ECO:0000256" key="1">
    <source>
        <dbReference type="ARBA" id="ARBA00001947"/>
    </source>
</evidence>
<keyword evidence="12" id="KW-0862">Zinc</keyword>
<keyword evidence="11" id="KW-0378">Hydrolase</keyword>
<evidence type="ECO:0000256" key="18">
    <source>
        <dbReference type="ARBA" id="ARBA00023136"/>
    </source>
</evidence>
<dbReference type="GO" id="GO:0006508">
    <property type="term" value="P:proteolysis"/>
    <property type="evidence" value="ECO:0000318"/>
    <property type="project" value="GO_Central"/>
</dbReference>
<dbReference type="InterPro" id="IPR005936">
    <property type="entry name" value="FtsH"/>
</dbReference>
<evidence type="ECO:0000256" key="13">
    <source>
        <dbReference type="ARBA" id="ARBA00022840"/>
    </source>
</evidence>
<dbReference type="GO" id="GO:0004222">
    <property type="term" value="F:metalloendopeptidase activity"/>
    <property type="evidence" value="ECO:0007669"/>
    <property type="project" value="InterPro"/>
</dbReference>